<keyword evidence="4" id="KW-1185">Reference proteome</keyword>
<organism evidence="3 4">
    <name type="scientific">Vulgatibacter incomptus</name>
    <dbReference type="NCBI Taxonomy" id="1391653"/>
    <lineage>
        <taxon>Bacteria</taxon>
        <taxon>Pseudomonadati</taxon>
        <taxon>Myxococcota</taxon>
        <taxon>Myxococcia</taxon>
        <taxon>Myxococcales</taxon>
        <taxon>Cystobacterineae</taxon>
        <taxon>Vulgatibacteraceae</taxon>
        <taxon>Vulgatibacter</taxon>
    </lineage>
</organism>
<accession>A0A0K1PGE8</accession>
<dbReference type="PATRIC" id="fig|1391653.3.peg.2669"/>
<dbReference type="PROSITE" id="PS00018">
    <property type="entry name" value="EF_HAND_1"/>
    <property type="match status" value="1"/>
</dbReference>
<dbReference type="Proteomes" id="UP000055590">
    <property type="component" value="Chromosome"/>
</dbReference>
<dbReference type="KEGG" id="vin:AKJ08_2566"/>
<dbReference type="EMBL" id="CP012332">
    <property type="protein sequence ID" value="AKU92179.1"/>
    <property type="molecule type" value="Genomic_DNA"/>
</dbReference>
<evidence type="ECO:0000259" key="2">
    <source>
        <dbReference type="Pfam" id="PF23657"/>
    </source>
</evidence>
<sequence>MKTVKRSILVGVALGALAGCSDPESCRIETTAAGQRMVCPDGSSSPLGGSGGCTVIEGEAGAAIVRCPDGSETVIPAPSKGRDGSDGKDGGDGQNGRDGVDGDNGRDGKDGAHGEDGSDGKDGSDGADGKDGATVLVRLVDLPAGAECPGGGVAVYAGLDLDGDGILDLQTEATSREVVCSGLPGKDGTDGGDGQPGAPGRDGTDGKTALLRLDPEAAGPNCTYGGTAVRSGLDLDGDGALSDDEVTATHYLCNSPAYVLGVDFGDLRFLESGSRNHVTIRAMLGGAFDPLRRLRWRLQVTDDLGAPIAGLAIYLPPPPGEVAGSAGGAGGAGGAGDAGDAGGEAGAGGAGGAAGAGAPDVDTWTDFVTTDPQGFAILRSGFTVREDGLDSYDGATLDLGLEIPAPGAYRLRLVIEDIRTGEVIADRASEELAAAPLTTLVYFSDFEDLHPNTPGVGTVLGRLDRTTAPDTPVRWRYRLTSRGAPVVGAELGFPEAGEEGLPATSWTGTIALDGQGEGWLGAAAGFPASELQVIGGVARRVRVDLPAGDYLLEAEVVAVAAGAPIAHGSQAFTLQELGSTIQLSVDEAILAGQRSLLAVALSTASTYASSETFHLHLRWTDRAGAGAAGLSIFRGPPGADPNGHAGWTDVVRTDAAGEAIYPVALTAAELQSPSRYWLFLSLEPPRVGRFALSASLVRDADGQVIAEAPVVEVEVDP</sequence>
<reference evidence="3 4" key="1">
    <citation type="submission" date="2015-08" db="EMBL/GenBank/DDBJ databases">
        <authorList>
            <person name="Babu N.S."/>
            <person name="Beckwith C.J."/>
            <person name="Beseler K.G."/>
            <person name="Brison A."/>
            <person name="Carone J.V."/>
            <person name="Caskin T.P."/>
            <person name="Diamond M."/>
            <person name="Durham M.E."/>
            <person name="Foxe J.M."/>
            <person name="Go M."/>
            <person name="Henderson B.A."/>
            <person name="Jones I.B."/>
            <person name="McGettigan J.A."/>
            <person name="Micheletti S.J."/>
            <person name="Nasrallah M.E."/>
            <person name="Ortiz D."/>
            <person name="Piller C.R."/>
            <person name="Privatt S.R."/>
            <person name="Schneider S.L."/>
            <person name="Sharp S."/>
            <person name="Smith T.C."/>
            <person name="Stanton J.D."/>
            <person name="Ullery H.E."/>
            <person name="Wilson R.J."/>
            <person name="Serrano M.G."/>
            <person name="Buck G."/>
            <person name="Lee V."/>
            <person name="Wang Y."/>
            <person name="Carvalho R."/>
            <person name="Voegtly L."/>
            <person name="Shi R."/>
            <person name="Duckworth R."/>
            <person name="Johnson A."/>
            <person name="Loviza R."/>
            <person name="Walstead R."/>
            <person name="Shah Z."/>
            <person name="Kiflezghi M."/>
            <person name="Wade K."/>
            <person name="Ball S.L."/>
            <person name="Bradley K.W."/>
            <person name="Asai D.J."/>
            <person name="Bowman C.A."/>
            <person name="Russell D.A."/>
            <person name="Pope W.H."/>
            <person name="Jacobs-Sera D."/>
            <person name="Hendrix R.W."/>
            <person name="Hatfull G.F."/>
        </authorList>
    </citation>
    <scope>NUCLEOTIDE SEQUENCE [LARGE SCALE GENOMIC DNA]</scope>
    <source>
        <strain evidence="3 4">DSM 27710</strain>
    </source>
</reference>
<evidence type="ECO:0000313" key="3">
    <source>
        <dbReference type="EMBL" id="AKU92179.1"/>
    </source>
</evidence>
<dbReference type="OrthoDB" id="8832761at2"/>
<dbReference type="AlphaFoldDB" id="A0A0K1PGE8"/>
<feature type="compositionally biased region" description="Basic and acidic residues" evidence="1">
    <location>
        <begin position="98"/>
        <end position="129"/>
    </location>
</feature>
<dbReference type="InterPro" id="IPR008160">
    <property type="entry name" value="Collagen"/>
</dbReference>
<dbReference type="InterPro" id="IPR018247">
    <property type="entry name" value="EF_Hand_1_Ca_BS"/>
</dbReference>
<dbReference type="PANTHER" id="PTHR24637">
    <property type="entry name" value="COLLAGEN"/>
    <property type="match status" value="1"/>
</dbReference>
<evidence type="ECO:0000256" key="1">
    <source>
        <dbReference type="SAM" id="MobiDB-lite"/>
    </source>
</evidence>
<dbReference type="PROSITE" id="PS51257">
    <property type="entry name" value="PROKAR_LIPOPROTEIN"/>
    <property type="match status" value="1"/>
</dbReference>
<feature type="domain" description="DUF7151" evidence="2">
    <location>
        <begin position="209"/>
        <end position="253"/>
    </location>
</feature>
<feature type="compositionally biased region" description="Basic and acidic residues" evidence="1">
    <location>
        <begin position="80"/>
        <end position="91"/>
    </location>
</feature>
<protein>
    <recommendedName>
        <fullName evidence="2">DUF7151 domain-containing protein</fullName>
    </recommendedName>
</protein>
<feature type="region of interest" description="Disordered" evidence="1">
    <location>
        <begin position="69"/>
        <end position="129"/>
    </location>
</feature>
<dbReference type="RefSeq" id="WP_050726389.1">
    <property type="nucleotide sequence ID" value="NZ_CP012332.1"/>
</dbReference>
<dbReference type="PANTHER" id="PTHR24637:SF417">
    <property type="entry name" value="COL_CUTICLE_N DOMAIN-CONTAINING PROTEIN"/>
    <property type="match status" value="1"/>
</dbReference>
<feature type="domain" description="DUF7151" evidence="2">
    <location>
        <begin position="136"/>
        <end position="180"/>
    </location>
</feature>
<dbReference type="STRING" id="1391653.AKJ08_2566"/>
<dbReference type="Pfam" id="PF01391">
    <property type="entry name" value="Collagen"/>
    <property type="match status" value="1"/>
</dbReference>
<dbReference type="InterPro" id="IPR055575">
    <property type="entry name" value="DUF7151"/>
</dbReference>
<feature type="region of interest" description="Disordered" evidence="1">
    <location>
        <begin position="180"/>
        <end position="207"/>
    </location>
</feature>
<evidence type="ECO:0000313" key="4">
    <source>
        <dbReference type="Proteomes" id="UP000055590"/>
    </source>
</evidence>
<proteinExistence type="predicted"/>
<gene>
    <name evidence="3" type="ORF">AKJ08_2566</name>
</gene>
<dbReference type="Pfam" id="PF23657">
    <property type="entry name" value="DUF7151"/>
    <property type="match status" value="2"/>
</dbReference>
<name>A0A0K1PGE8_9BACT</name>